<keyword evidence="3 5" id="KW-1133">Transmembrane helix</keyword>
<reference evidence="7" key="2">
    <citation type="submission" date="2025-08" db="UniProtKB">
        <authorList>
            <consortium name="Ensembl"/>
        </authorList>
    </citation>
    <scope>IDENTIFICATION</scope>
</reference>
<dbReference type="Gene3D" id="1.20.1070.10">
    <property type="entry name" value="Rhodopsin 7-helix transmembrane proteins"/>
    <property type="match status" value="1"/>
</dbReference>
<protein>
    <recommendedName>
        <fullName evidence="6">G-protein coupled receptors family 1 profile domain-containing protein</fullName>
    </recommendedName>
</protein>
<dbReference type="Proteomes" id="UP000265040">
    <property type="component" value="Chromosome 21"/>
</dbReference>
<dbReference type="SUPFAM" id="SSF81321">
    <property type="entry name" value="Family A G protein-coupled receptor-like"/>
    <property type="match status" value="1"/>
</dbReference>
<reference evidence="7" key="1">
    <citation type="submission" date="2021-04" db="EMBL/GenBank/DDBJ databases">
        <authorList>
            <consortium name="Wellcome Sanger Institute Data Sharing"/>
        </authorList>
    </citation>
    <scope>NUCLEOTIDE SEQUENCE [LARGE SCALE GENOMIC DNA]</scope>
</reference>
<feature type="transmembrane region" description="Helical" evidence="5">
    <location>
        <begin position="71"/>
        <end position="94"/>
    </location>
</feature>
<dbReference type="InParanoid" id="A0A7N6BJE2"/>
<evidence type="ECO:0000256" key="4">
    <source>
        <dbReference type="ARBA" id="ARBA00023136"/>
    </source>
</evidence>
<dbReference type="GO" id="GO:0004984">
    <property type="term" value="F:olfactory receptor activity"/>
    <property type="evidence" value="ECO:0007669"/>
    <property type="project" value="TreeGrafter"/>
</dbReference>
<keyword evidence="8" id="KW-1185">Reference proteome</keyword>
<dbReference type="AlphaFoldDB" id="A0A7N6BJE2"/>
<dbReference type="PANTHER" id="PTHR26451:SF847">
    <property type="entry name" value="ODORANT RECEPTOR-RELATED"/>
    <property type="match status" value="1"/>
</dbReference>
<evidence type="ECO:0000256" key="5">
    <source>
        <dbReference type="SAM" id="Phobius"/>
    </source>
</evidence>
<evidence type="ECO:0000256" key="1">
    <source>
        <dbReference type="ARBA" id="ARBA00004370"/>
    </source>
</evidence>
<reference evidence="7" key="3">
    <citation type="submission" date="2025-09" db="UniProtKB">
        <authorList>
            <consortium name="Ensembl"/>
        </authorList>
    </citation>
    <scope>IDENTIFICATION</scope>
</reference>
<evidence type="ECO:0000313" key="7">
    <source>
        <dbReference type="Ensembl" id="ENSATEP00000063414.1"/>
    </source>
</evidence>
<name>A0A7N6BJE2_ANATE</name>
<evidence type="ECO:0000313" key="8">
    <source>
        <dbReference type="Proteomes" id="UP000265040"/>
    </source>
</evidence>
<dbReference type="InterPro" id="IPR017452">
    <property type="entry name" value="GPCR_Rhodpsn_7TM"/>
</dbReference>
<keyword evidence="4 5" id="KW-0472">Membrane</keyword>
<feature type="transmembrane region" description="Helical" evidence="5">
    <location>
        <begin position="115"/>
        <end position="135"/>
    </location>
</feature>
<dbReference type="Ensembl" id="ENSATET00000065303.1">
    <property type="protein sequence ID" value="ENSATEP00000063414.1"/>
    <property type="gene ID" value="ENSATEG00000025637.1"/>
</dbReference>
<comment type="subcellular location">
    <subcellularLocation>
        <location evidence="1">Membrane</location>
    </subcellularLocation>
</comment>
<accession>A0A7N6BJE2</accession>
<dbReference type="PROSITE" id="PS50262">
    <property type="entry name" value="G_PROTEIN_RECEP_F1_2"/>
    <property type="match status" value="1"/>
</dbReference>
<evidence type="ECO:0000259" key="6">
    <source>
        <dbReference type="PROSITE" id="PS50262"/>
    </source>
</evidence>
<sequence>MFHSFYSLGVSEFVLLTAMAYDRYVSTCKPLQYPTASSTTVVVLVLMGPDSAGSIWRTCGPPDREAKHCGLTIGVIAVIINVPLPLCFILFTYTKILIISFRSRRNVRRKAAQTCLPHLLVLIIISIIAIIQNMIG</sequence>
<dbReference type="GO" id="GO:0016020">
    <property type="term" value="C:membrane"/>
    <property type="evidence" value="ECO:0007669"/>
    <property type="project" value="UniProtKB-SubCell"/>
</dbReference>
<keyword evidence="2 5" id="KW-0812">Transmembrane</keyword>
<dbReference type="OrthoDB" id="5967898at2759"/>
<dbReference type="InterPro" id="IPR052921">
    <property type="entry name" value="GPCR1_Superfamily_Member"/>
</dbReference>
<dbReference type="GO" id="GO:0005549">
    <property type="term" value="F:odorant binding"/>
    <property type="evidence" value="ECO:0007669"/>
    <property type="project" value="TreeGrafter"/>
</dbReference>
<proteinExistence type="predicted"/>
<evidence type="ECO:0000256" key="2">
    <source>
        <dbReference type="ARBA" id="ARBA00022692"/>
    </source>
</evidence>
<dbReference type="PANTHER" id="PTHR26451">
    <property type="entry name" value="G_PROTEIN_RECEP_F1_2 DOMAIN-CONTAINING PROTEIN"/>
    <property type="match status" value="1"/>
</dbReference>
<evidence type="ECO:0000256" key="3">
    <source>
        <dbReference type="ARBA" id="ARBA00022989"/>
    </source>
</evidence>
<feature type="domain" description="G-protein coupled receptors family 1 profile" evidence="6">
    <location>
        <begin position="1"/>
        <end position="136"/>
    </location>
</feature>
<organism evidence="7 8">
    <name type="scientific">Anabas testudineus</name>
    <name type="common">Climbing perch</name>
    <name type="synonym">Anthias testudineus</name>
    <dbReference type="NCBI Taxonomy" id="64144"/>
    <lineage>
        <taxon>Eukaryota</taxon>
        <taxon>Metazoa</taxon>
        <taxon>Chordata</taxon>
        <taxon>Craniata</taxon>
        <taxon>Vertebrata</taxon>
        <taxon>Euteleostomi</taxon>
        <taxon>Actinopterygii</taxon>
        <taxon>Neopterygii</taxon>
        <taxon>Teleostei</taxon>
        <taxon>Neoteleostei</taxon>
        <taxon>Acanthomorphata</taxon>
        <taxon>Anabantaria</taxon>
        <taxon>Anabantiformes</taxon>
        <taxon>Anabantoidei</taxon>
        <taxon>Anabantidae</taxon>
        <taxon>Anabas</taxon>
    </lineage>
</organism>